<gene>
    <name evidence="1" type="ORF">HPT30_27550</name>
</gene>
<dbReference type="AlphaFoldDB" id="A0A850F247"/>
<dbReference type="EMBL" id="JABWCS010000221">
    <property type="protein sequence ID" value="NUU64111.1"/>
    <property type="molecule type" value="Genomic_DNA"/>
</dbReference>
<proteinExistence type="predicted"/>
<reference evidence="1" key="1">
    <citation type="submission" date="2020-06" db="EMBL/GenBank/DDBJ databases">
        <title>Paenibacillus sp. nov., isolated from soil.</title>
        <authorList>
            <person name="Seo Y.L."/>
        </authorList>
    </citation>
    <scope>NUCLEOTIDE SEQUENCE [LARGE SCALE GENOMIC DNA]</scope>
    <source>
        <strain evidence="1">JW14</strain>
    </source>
</reference>
<dbReference type="Proteomes" id="UP000564806">
    <property type="component" value="Unassembled WGS sequence"/>
</dbReference>
<accession>A0A850F247</accession>
<evidence type="ECO:0000313" key="1">
    <source>
        <dbReference type="EMBL" id="NUU64111.1"/>
    </source>
</evidence>
<organism evidence="1 2">
    <name type="scientific">Paenibacillus agri</name>
    <dbReference type="NCBI Taxonomy" id="2744309"/>
    <lineage>
        <taxon>Bacteria</taxon>
        <taxon>Bacillati</taxon>
        <taxon>Bacillota</taxon>
        <taxon>Bacilli</taxon>
        <taxon>Bacillales</taxon>
        <taxon>Paenibacillaceae</taxon>
        <taxon>Paenibacillus</taxon>
    </lineage>
</organism>
<evidence type="ECO:0000313" key="2">
    <source>
        <dbReference type="Proteomes" id="UP000564806"/>
    </source>
</evidence>
<comment type="caution">
    <text evidence="1">The sequence shown here is derived from an EMBL/GenBank/DDBJ whole genome shotgun (WGS) entry which is preliminary data.</text>
</comment>
<keyword evidence="2" id="KW-1185">Reference proteome</keyword>
<dbReference type="RefSeq" id="WP_175374463.1">
    <property type="nucleotide sequence ID" value="NZ_JABWCS010000221.1"/>
</dbReference>
<dbReference type="PROSITE" id="PS51257">
    <property type="entry name" value="PROKAR_LIPOPROTEIN"/>
    <property type="match status" value="1"/>
</dbReference>
<name>A0A850F247_9BACL</name>
<sequence>MMMKALRVLLMGAVILLLLVSCNSKTYKYNYTFNGEGEQWAAEYVQKASTTLTDKKGVRPEYSSSNERTFQLKYKGKQTDLGDIKELKYSYKGTTGEVVALLKVRFTLVI</sequence>
<protein>
    <submittedName>
        <fullName evidence="1">Uncharacterized protein</fullName>
    </submittedName>
</protein>